<evidence type="ECO:0000313" key="3">
    <source>
        <dbReference type="Proteomes" id="UP000487350"/>
    </source>
</evidence>
<proteinExistence type="predicted"/>
<dbReference type="AlphaFoldDB" id="A0A844AYD7"/>
<reference evidence="2 3" key="1">
    <citation type="submission" date="2019-11" db="EMBL/GenBank/DDBJ databases">
        <title>Caenimonas koreensis gen. nov., sp. nov., isolated from activated sludge.</title>
        <authorList>
            <person name="Seung H.R."/>
        </authorList>
    </citation>
    <scope>NUCLEOTIDE SEQUENCE [LARGE SCALE GENOMIC DNA]</scope>
    <source>
        <strain evidence="2 3">EMB320</strain>
    </source>
</reference>
<dbReference type="InterPro" id="IPR050678">
    <property type="entry name" value="DNA_Partitioning_ATPase"/>
</dbReference>
<dbReference type="InterPro" id="IPR027417">
    <property type="entry name" value="P-loop_NTPase"/>
</dbReference>
<dbReference type="InterPro" id="IPR025669">
    <property type="entry name" value="AAA_dom"/>
</dbReference>
<dbReference type="Gene3D" id="3.40.50.300">
    <property type="entry name" value="P-loop containing nucleotide triphosphate hydrolases"/>
    <property type="match status" value="1"/>
</dbReference>
<gene>
    <name evidence="2" type="ORF">GHT07_19030</name>
</gene>
<dbReference type="SUPFAM" id="SSF52540">
    <property type="entry name" value="P-loop containing nucleoside triphosphate hydrolases"/>
    <property type="match status" value="1"/>
</dbReference>
<name>A0A844AYD7_9BURK</name>
<organism evidence="2 3">
    <name type="scientific">Caenimonas koreensis DSM 17982</name>
    <dbReference type="NCBI Taxonomy" id="1121255"/>
    <lineage>
        <taxon>Bacteria</taxon>
        <taxon>Pseudomonadati</taxon>
        <taxon>Pseudomonadota</taxon>
        <taxon>Betaproteobacteria</taxon>
        <taxon>Burkholderiales</taxon>
        <taxon>Comamonadaceae</taxon>
        <taxon>Caenimonas</taxon>
    </lineage>
</organism>
<dbReference type="PANTHER" id="PTHR13696">
    <property type="entry name" value="P-LOOP CONTAINING NUCLEOSIDE TRIPHOSPHATE HYDROLASE"/>
    <property type="match status" value="1"/>
</dbReference>
<dbReference type="EMBL" id="WJBU01000023">
    <property type="protein sequence ID" value="MRD49375.1"/>
    <property type="molecule type" value="Genomic_DNA"/>
</dbReference>
<sequence>MAVRKSPVARQKITIADVAQQAERAAQIVGELRTRMLAPEQQKRPPAFSLSQLANLCGVDKGQISYRLSKADLPGGTLNATGSRREFSLAESRQWIRAFRAEELRPAKSRAVTIAVGNFKGGVSKTTTTMALAQGLSLKGHKVLAIDTDPQGSLTTLFGVLPDTMVDESQTIAPLVHGEESSIRPSIQTTYWDGVDLVAAAPSLFSAEFVLPSRQMRDPGFQFWDVLNLGLEDVRDDYDVIVIDTPPALSYVTINAFMAADGLIVPLPPSALDFASSAQFWGLFSDLASGLVESARLVKTFDFINILLARVDTSDSASGLVREWIQATYAEKVLPVEIPKTAVTSVSSAEFGTIYDISKYDGSMRTYKRARDAYDRLTDLIEQAVQASWATH</sequence>
<dbReference type="RefSeq" id="WP_153586683.1">
    <property type="nucleotide sequence ID" value="NZ_WJBU01000023.1"/>
</dbReference>
<feature type="domain" description="AAA" evidence="1">
    <location>
        <begin position="113"/>
        <end position="275"/>
    </location>
</feature>
<dbReference type="CDD" id="cd02042">
    <property type="entry name" value="ParAB_family"/>
    <property type="match status" value="1"/>
</dbReference>
<comment type="caution">
    <text evidence="2">The sequence shown here is derived from an EMBL/GenBank/DDBJ whole genome shotgun (WGS) entry which is preliminary data.</text>
</comment>
<protein>
    <submittedName>
        <fullName evidence="2">AAA family ATPase</fullName>
    </submittedName>
</protein>
<dbReference type="OrthoDB" id="8950613at2"/>
<evidence type="ECO:0000313" key="2">
    <source>
        <dbReference type="EMBL" id="MRD49375.1"/>
    </source>
</evidence>
<evidence type="ECO:0000259" key="1">
    <source>
        <dbReference type="Pfam" id="PF13614"/>
    </source>
</evidence>
<accession>A0A844AYD7</accession>
<dbReference type="Proteomes" id="UP000487350">
    <property type="component" value="Unassembled WGS sequence"/>
</dbReference>
<dbReference type="PANTHER" id="PTHR13696:SF52">
    <property type="entry name" value="PARA FAMILY PROTEIN CT_582"/>
    <property type="match status" value="1"/>
</dbReference>
<dbReference type="Pfam" id="PF13614">
    <property type="entry name" value="AAA_31"/>
    <property type="match status" value="1"/>
</dbReference>
<keyword evidence="3" id="KW-1185">Reference proteome</keyword>